<accession>A0A2P2NTK6</accession>
<organism evidence="1">
    <name type="scientific">Rhizophora mucronata</name>
    <name type="common">Asiatic mangrove</name>
    <dbReference type="NCBI Taxonomy" id="61149"/>
    <lineage>
        <taxon>Eukaryota</taxon>
        <taxon>Viridiplantae</taxon>
        <taxon>Streptophyta</taxon>
        <taxon>Embryophyta</taxon>
        <taxon>Tracheophyta</taxon>
        <taxon>Spermatophyta</taxon>
        <taxon>Magnoliopsida</taxon>
        <taxon>eudicotyledons</taxon>
        <taxon>Gunneridae</taxon>
        <taxon>Pentapetalae</taxon>
        <taxon>rosids</taxon>
        <taxon>fabids</taxon>
        <taxon>Malpighiales</taxon>
        <taxon>Rhizophoraceae</taxon>
        <taxon>Rhizophora</taxon>
    </lineage>
</organism>
<evidence type="ECO:0000313" key="1">
    <source>
        <dbReference type="EMBL" id="MBX45780.1"/>
    </source>
</evidence>
<dbReference type="EMBL" id="GGEC01065296">
    <property type="protein sequence ID" value="MBX45780.1"/>
    <property type="molecule type" value="Transcribed_RNA"/>
</dbReference>
<name>A0A2P2NTK6_RHIMU</name>
<dbReference type="AlphaFoldDB" id="A0A2P2NTK6"/>
<proteinExistence type="predicted"/>
<sequence>MAVHHFARLLTANKIMNSENTSKYIDLSFCFLVLVQSSISHSSNVKSMLSVFNSDINL</sequence>
<protein>
    <submittedName>
        <fullName evidence="1">Uncharacterized protein</fullName>
    </submittedName>
</protein>
<reference evidence="1" key="1">
    <citation type="submission" date="2018-02" db="EMBL/GenBank/DDBJ databases">
        <title>Rhizophora mucronata_Transcriptome.</title>
        <authorList>
            <person name="Meera S.P."/>
            <person name="Sreeshan A."/>
            <person name="Augustine A."/>
        </authorList>
    </citation>
    <scope>NUCLEOTIDE SEQUENCE</scope>
    <source>
        <tissue evidence="1">Leaf</tissue>
    </source>
</reference>